<feature type="chain" id="PRO_5043743687" description="Filaggrin-2-like" evidence="2">
    <location>
        <begin position="19"/>
        <end position="229"/>
    </location>
</feature>
<keyword evidence="4" id="KW-1185">Reference proteome</keyword>
<feature type="compositionally biased region" description="Basic and acidic residues" evidence="1">
    <location>
        <begin position="54"/>
        <end position="68"/>
    </location>
</feature>
<sequence length="229" mass="25080">MWRGPVVALLLLVCLLEAASVETRRNAREPAFATEVEDLLGEGNSPGKQRKSAKKDARNMSGKSDEGGYYKTYGGDAEGEKGYLTATYSKGNHGYKTLDTFHKQDGDKYAFEKHVAYGKARADKKSSHNDEARSRSGKAGDHEGAGTMVDTHYATYESDHHDDGGEHHGEANGSHTHEDDSHYTDHGPGSLNYEHSGSYADGEHGSYGSHSSYSRSSGDEHDDNDDHYY</sequence>
<feature type="compositionally biased region" description="Basic and acidic residues" evidence="1">
    <location>
        <begin position="157"/>
        <end position="185"/>
    </location>
</feature>
<feature type="compositionally biased region" description="Low complexity" evidence="1">
    <location>
        <begin position="206"/>
        <end position="216"/>
    </location>
</feature>
<gene>
    <name evidence="3" type="ORF">QLX08_002477</name>
</gene>
<keyword evidence="2" id="KW-0732">Signal</keyword>
<feature type="signal peptide" evidence="2">
    <location>
        <begin position="1"/>
        <end position="18"/>
    </location>
</feature>
<feature type="compositionally biased region" description="Basic and acidic residues" evidence="1">
    <location>
        <begin position="118"/>
        <end position="144"/>
    </location>
</feature>
<feature type="region of interest" description="Disordered" evidence="1">
    <location>
        <begin position="39"/>
        <end position="72"/>
    </location>
</feature>
<proteinExistence type="predicted"/>
<feature type="region of interest" description="Disordered" evidence="1">
    <location>
        <begin position="118"/>
        <end position="229"/>
    </location>
</feature>
<evidence type="ECO:0000256" key="1">
    <source>
        <dbReference type="SAM" id="MobiDB-lite"/>
    </source>
</evidence>
<evidence type="ECO:0000256" key="2">
    <source>
        <dbReference type="SAM" id="SignalP"/>
    </source>
</evidence>
<dbReference type="EMBL" id="JAWNGG020000034">
    <property type="protein sequence ID" value="KAK9307022.1"/>
    <property type="molecule type" value="Genomic_DNA"/>
</dbReference>
<reference evidence="3 4" key="1">
    <citation type="submission" date="2024-05" db="EMBL/GenBank/DDBJ databases">
        <title>The nuclear and mitochondrial genome assemblies of Tetragonisca angustula (Apidae: Meliponini), a tiny yet remarkable pollinator in the Neotropics.</title>
        <authorList>
            <person name="Ferrari R."/>
            <person name="Ricardo P.C."/>
            <person name="Dias F.C."/>
            <person name="Araujo N.S."/>
            <person name="Soares D.O."/>
            <person name="Zhou Q.-S."/>
            <person name="Zhu C.-D."/>
            <person name="Coutinho L."/>
            <person name="Airas M.C."/>
            <person name="Batista T.M."/>
        </authorList>
    </citation>
    <scope>NUCLEOTIDE SEQUENCE [LARGE SCALE GENOMIC DNA]</scope>
    <source>
        <strain evidence="3">ASF017062</strain>
        <tissue evidence="3">Abdomen</tissue>
    </source>
</reference>
<dbReference type="Proteomes" id="UP001432146">
    <property type="component" value="Unassembled WGS sequence"/>
</dbReference>
<dbReference type="AlphaFoldDB" id="A0AAW1AB42"/>
<name>A0AAW1AB42_9HYME</name>
<protein>
    <recommendedName>
        <fullName evidence="5">Filaggrin-2-like</fullName>
    </recommendedName>
</protein>
<comment type="caution">
    <text evidence="3">The sequence shown here is derived from an EMBL/GenBank/DDBJ whole genome shotgun (WGS) entry which is preliminary data.</text>
</comment>
<accession>A0AAW1AB42</accession>
<evidence type="ECO:0000313" key="4">
    <source>
        <dbReference type="Proteomes" id="UP001432146"/>
    </source>
</evidence>
<evidence type="ECO:0008006" key="5">
    <source>
        <dbReference type="Google" id="ProtNLM"/>
    </source>
</evidence>
<organism evidence="3 4">
    <name type="scientific">Tetragonisca angustula</name>
    <dbReference type="NCBI Taxonomy" id="166442"/>
    <lineage>
        <taxon>Eukaryota</taxon>
        <taxon>Metazoa</taxon>
        <taxon>Ecdysozoa</taxon>
        <taxon>Arthropoda</taxon>
        <taxon>Hexapoda</taxon>
        <taxon>Insecta</taxon>
        <taxon>Pterygota</taxon>
        <taxon>Neoptera</taxon>
        <taxon>Endopterygota</taxon>
        <taxon>Hymenoptera</taxon>
        <taxon>Apocrita</taxon>
        <taxon>Aculeata</taxon>
        <taxon>Apoidea</taxon>
        <taxon>Anthophila</taxon>
        <taxon>Apidae</taxon>
        <taxon>Tetragonisca</taxon>
    </lineage>
</organism>
<evidence type="ECO:0000313" key="3">
    <source>
        <dbReference type="EMBL" id="KAK9307022.1"/>
    </source>
</evidence>